<comment type="caution">
    <text evidence="1">The sequence shown here is derived from an EMBL/GenBank/DDBJ whole genome shotgun (WGS) entry which is preliminary data.</text>
</comment>
<accession>A0A2A6RPZ0</accession>
<dbReference type="RefSeq" id="WP_097642241.1">
    <property type="nucleotide sequence ID" value="NZ_NQWI01000002.1"/>
</dbReference>
<dbReference type="SUPFAM" id="SSF160246">
    <property type="entry name" value="EspE N-terminal domain-like"/>
    <property type="match status" value="1"/>
</dbReference>
<reference evidence="2" key="1">
    <citation type="submission" date="2017-08" db="EMBL/GenBank/DDBJ databases">
        <authorList>
            <person name="Grouzdev D.S."/>
            <person name="Gaisin V.A."/>
            <person name="Rysina M.S."/>
            <person name="Gorlenko V.M."/>
        </authorList>
    </citation>
    <scope>NUCLEOTIDE SEQUENCE [LARGE SCALE GENOMIC DNA]</scope>
    <source>
        <strain evidence="2">Kir15-3F</strain>
    </source>
</reference>
<keyword evidence="2" id="KW-1185">Reference proteome</keyword>
<dbReference type="Proteomes" id="UP000220527">
    <property type="component" value="Unassembled WGS sequence"/>
</dbReference>
<dbReference type="EMBL" id="NQWI01000002">
    <property type="protein sequence ID" value="PDW05003.1"/>
    <property type="molecule type" value="Genomic_DNA"/>
</dbReference>
<protein>
    <submittedName>
        <fullName evidence="1">Uncharacterized protein</fullName>
    </submittedName>
</protein>
<evidence type="ECO:0000313" key="1">
    <source>
        <dbReference type="EMBL" id="PDW05003.1"/>
    </source>
</evidence>
<proteinExistence type="predicted"/>
<name>A0A2A6RPZ0_9CHLR</name>
<evidence type="ECO:0000313" key="2">
    <source>
        <dbReference type="Proteomes" id="UP000220527"/>
    </source>
</evidence>
<dbReference type="InterPro" id="IPR037257">
    <property type="entry name" value="T2SS_E_N_sf"/>
</dbReference>
<gene>
    <name evidence="1" type="ORF">CJ255_01095</name>
</gene>
<dbReference type="AlphaFoldDB" id="A0A2A6RPZ0"/>
<dbReference type="OrthoDB" id="9768769at2"/>
<organism evidence="1 2">
    <name type="scientific">Candidatus Viridilinea mediisalina</name>
    <dbReference type="NCBI Taxonomy" id="2024553"/>
    <lineage>
        <taxon>Bacteria</taxon>
        <taxon>Bacillati</taxon>
        <taxon>Chloroflexota</taxon>
        <taxon>Chloroflexia</taxon>
        <taxon>Chloroflexales</taxon>
        <taxon>Chloroflexineae</taxon>
        <taxon>Oscillochloridaceae</taxon>
        <taxon>Candidatus Viridilinea</taxon>
    </lineage>
</organism>
<sequence>MLAETLNLEPPLYRAWAMPAERARMPLGSYLLGYGYIRPNQLVKVITQQQQAVSEGRVLMLGDLMVNQAMISTRVLATMLAVQLMDRIVDPSPFQPMRLGEHLVVRHMLKPRHLAGVLQLQSWLRTQNHAVPLGILLVQQNLVSQSHIELIVAEAQACQPMVQPKQPYALPTQSYANSTFM</sequence>